<proteinExistence type="predicted"/>
<keyword evidence="3" id="KW-1185">Reference proteome</keyword>
<name>A0ABW1UL26_9LACO</name>
<evidence type="ECO:0000259" key="1">
    <source>
        <dbReference type="Pfam" id="PF00149"/>
    </source>
</evidence>
<dbReference type="InterPro" id="IPR029052">
    <property type="entry name" value="Metallo-depent_PP-like"/>
</dbReference>
<dbReference type="Pfam" id="PF00149">
    <property type="entry name" value="Metallophos"/>
    <property type="match status" value="1"/>
</dbReference>
<feature type="domain" description="Calcineurin-like phosphoesterase" evidence="1">
    <location>
        <begin position="1"/>
        <end position="231"/>
    </location>
</feature>
<reference evidence="3" key="1">
    <citation type="journal article" date="2019" name="Int. J. Syst. Evol. Microbiol.">
        <title>The Global Catalogue of Microorganisms (GCM) 10K type strain sequencing project: providing services to taxonomists for standard genome sequencing and annotation.</title>
        <authorList>
            <consortium name="The Broad Institute Genomics Platform"/>
            <consortium name="The Broad Institute Genome Sequencing Center for Infectious Disease"/>
            <person name="Wu L."/>
            <person name="Ma J."/>
        </authorList>
    </citation>
    <scope>NUCLEOTIDE SEQUENCE [LARGE SCALE GENOMIC DNA]</scope>
    <source>
        <strain evidence="3">CCM 8897</strain>
    </source>
</reference>
<dbReference type="Gene3D" id="3.60.21.10">
    <property type="match status" value="1"/>
</dbReference>
<organism evidence="2 3">
    <name type="scientific">Lapidilactobacillus achengensis</name>
    <dbReference type="NCBI Taxonomy" id="2486000"/>
    <lineage>
        <taxon>Bacteria</taxon>
        <taxon>Bacillati</taxon>
        <taxon>Bacillota</taxon>
        <taxon>Bacilli</taxon>
        <taxon>Lactobacillales</taxon>
        <taxon>Lactobacillaceae</taxon>
        <taxon>Lapidilactobacillus</taxon>
    </lineage>
</organism>
<dbReference type="Proteomes" id="UP001596310">
    <property type="component" value="Unassembled WGS sequence"/>
</dbReference>
<evidence type="ECO:0000313" key="2">
    <source>
        <dbReference type="EMBL" id="MFC6314358.1"/>
    </source>
</evidence>
<accession>A0ABW1UL26</accession>
<dbReference type="NCBIfam" id="TIGR03729">
    <property type="entry name" value="acc_ester"/>
    <property type="match status" value="1"/>
</dbReference>
<dbReference type="SUPFAM" id="SSF56300">
    <property type="entry name" value="Metallo-dependent phosphatases"/>
    <property type="match status" value="1"/>
</dbReference>
<evidence type="ECO:0000313" key="3">
    <source>
        <dbReference type="Proteomes" id="UP001596310"/>
    </source>
</evidence>
<protein>
    <submittedName>
        <fullName evidence="2">Metallophosphoesterase</fullName>
    </submittedName>
</protein>
<dbReference type="InterPro" id="IPR022302">
    <property type="entry name" value="Phosphoesterase_putative"/>
</dbReference>
<sequence length="276" mass="31883">MKIAISSDEHLDINRQDVTELVPRQAEFLQAAGVDYYLMTGDLFNDFTHSLAYVERLQRELAPRTQVYFVAGNHDMLAGVTYEELEQPELIGPNYLHRRVIHLPGTRVSLVGNNGWYDYSLADSLATARTPAEFARWKSAYWIDRRIKMPLSDQERMATVLTQTQADLARARVGGDQLLFLTHFVPRRDFIFDQLDHPRWQNVNGMLGSQKLGQLLADEQVERVAFGHLHTRHLPVTLAGTTYYHAPVGYGLRRLNEWREANFWQEWCRDLAVITL</sequence>
<dbReference type="RefSeq" id="WP_125596963.1">
    <property type="nucleotide sequence ID" value="NZ_JBHSSM010000005.1"/>
</dbReference>
<dbReference type="EMBL" id="JBHSSM010000005">
    <property type="protein sequence ID" value="MFC6314358.1"/>
    <property type="molecule type" value="Genomic_DNA"/>
</dbReference>
<dbReference type="InterPro" id="IPR004843">
    <property type="entry name" value="Calcineurin-like_PHP"/>
</dbReference>
<comment type="caution">
    <text evidence="2">The sequence shown here is derived from an EMBL/GenBank/DDBJ whole genome shotgun (WGS) entry which is preliminary data.</text>
</comment>
<gene>
    <name evidence="2" type="ORF">ACFQHW_02085</name>
</gene>